<dbReference type="PANTHER" id="PTHR33794:SF1">
    <property type="entry name" value="BACILLOLYSIN"/>
    <property type="match status" value="1"/>
</dbReference>
<dbReference type="Pfam" id="PF02868">
    <property type="entry name" value="Peptidase_M4_C"/>
    <property type="match status" value="1"/>
</dbReference>
<comment type="similarity">
    <text evidence="1 9">Belongs to the peptidase M4 family.</text>
</comment>
<evidence type="ECO:0000256" key="3">
    <source>
        <dbReference type="ARBA" id="ARBA00022723"/>
    </source>
</evidence>
<dbReference type="PROSITE" id="PS51257">
    <property type="entry name" value="PROKAR_LIPOPROTEIN"/>
    <property type="match status" value="1"/>
</dbReference>
<evidence type="ECO:0000259" key="12">
    <source>
        <dbReference type="Pfam" id="PF04151"/>
    </source>
</evidence>
<proteinExistence type="inferred from homology"/>
<gene>
    <name evidence="14" type="ORF">D7X96_11595</name>
</gene>
<dbReference type="InterPro" id="IPR023612">
    <property type="entry name" value="Peptidase_M4"/>
</dbReference>
<dbReference type="EC" id="3.4.24.-" evidence="9"/>
<dbReference type="InterPro" id="IPR011096">
    <property type="entry name" value="FTP_domain"/>
</dbReference>
<dbReference type="Gene3D" id="1.10.390.10">
    <property type="entry name" value="Neutral Protease Domain 2"/>
    <property type="match status" value="1"/>
</dbReference>
<dbReference type="Pfam" id="PF07504">
    <property type="entry name" value="FTP"/>
    <property type="match status" value="1"/>
</dbReference>
<dbReference type="GO" id="GO:0046872">
    <property type="term" value="F:metal ion binding"/>
    <property type="evidence" value="ECO:0007669"/>
    <property type="project" value="UniProtKB-UniRule"/>
</dbReference>
<feature type="domain" description="Peptidase M4 C-terminal" evidence="11">
    <location>
        <begin position="353"/>
        <end position="520"/>
    </location>
</feature>
<comment type="caution">
    <text evidence="14">The sequence shown here is derived from an EMBL/GenBank/DDBJ whole genome shotgun (WGS) entry which is preliminary data.</text>
</comment>
<dbReference type="Gene3D" id="3.10.450.490">
    <property type="match status" value="1"/>
</dbReference>
<evidence type="ECO:0000256" key="7">
    <source>
        <dbReference type="ARBA" id="ARBA00023049"/>
    </source>
</evidence>
<dbReference type="SUPFAM" id="SSF55486">
    <property type="entry name" value="Metalloproteases ('zincins'), catalytic domain"/>
    <property type="match status" value="1"/>
</dbReference>
<keyword evidence="4 9" id="KW-0732">Signal</keyword>
<evidence type="ECO:0000259" key="10">
    <source>
        <dbReference type="Pfam" id="PF01447"/>
    </source>
</evidence>
<keyword evidence="5 9" id="KW-0378">Hydrolase</keyword>
<keyword evidence="9" id="KW-0964">Secreted</keyword>
<evidence type="ECO:0000256" key="1">
    <source>
        <dbReference type="ARBA" id="ARBA00009388"/>
    </source>
</evidence>
<dbReference type="EMBL" id="RAWM01000023">
    <property type="protein sequence ID" value="RKH70493.1"/>
    <property type="molecule type" value="Genomic_DNA"/>
</dbReference>
<dbReference type="Gene3D" id="3.10.170.10">
    <property type="match status" value="1"/>
</dbReference>
<reference evidence="15" key="1">
    <citation type="submission" date="2018-09" db="EMBL/GenBank/DDBJ databases">
        <authorList>
            <person name="Livingstone P.G."/>
            <person name="Whitworth D.E."/>
        </authorList>
    </citation>
    <scope>NUCLEOTIDE SEQUENCE [LARGE SCALE GENOMIC DNA]</scope>
    <source>
        <strain evidence="15">AB047A</strain>
    </source>
</reference>
<dbReference type="Proteomes" id="UP000282656">
    <property type="component" value="Unassembled WGS sequence"/>
</dbReference>
<evidence type="ECO:0000256" key="2">
    <source>
        <dbReference type="ARBA" id="ARBA00022670"/>
    </source>
</evidence>
<keyword evidence="6 9" id="KW-0862">Zinc</keyword>
<dbReference type="InterPro" id="IPR001570">
    <property type="entry name" value="Peptidase_M4_C_domain"/>
</dbReference>
<comment type="function">
    <text evidence="9">Extracellular zinc metalloprotease.</text>
</comment>
<keyword evidence="3" id="KW-0479">Metal-binding</keyword>
<dbReference type="PANTHER" id="PTHR33794">
    <property type="entry name" value="BACILLOLYSIN"/>
    <property type="match status" value="1"/>
</dbReference>
<feature type="active site" description="Proton donor" evidence="8">
    <location>
        <position position="433"/>
    </location>
</feature>
<evidence type="ECO:0000256" key="6">
    <source>
        <dbReference type="ARBA" id="ARBA00022833"/>
    </source>
</evidence>
<feature type="active site" evidence="8">
    <location>
        <position position="343"/>
    </location>
</feature>
<dbReference type="PRINTS" id="PR00730">
    <property type="entry name" value="THERMOLYSIN"/>
</dbReference>
<dbReference type="Pfam" id="PF01447">
    <property type="entry name" value="Peptidase_M4"/>
    <property type="match status" value="1"/>
</dbReference>
<dbReference type="InterPro" id="IPR050728">
    <property type="entry name" value="Zinc_Metalloprotease_M4"/>
</dbReference>
<feature type="chain" id="PRO_5022983922" description="Neutral metalloproteinase" evidence="9">
    <location>
        <begin position="21"/>
        <end position="630"/>
    </location>
</feature>
<keyword evidence="7 9" id="KW-0482">Metalloprotease</keyword>
<dbReference type="GO" id="GO:0005576">
    <property type="term" value="C:extracellular region"/>
    <property type="evidence" value="ECO:0007669"/>
    <property type="project" value="UniProtKB-SubCell"/>
</dbReference>
<feature type="domain" description="FTP" evidence="13">
    <location>
        <begin position="104"/>
        <end position="152"/>
    </location>
</feature>
<feature type="domain" description="Peptidase M4" evidence="10">
    <location>
        <begin position="268"/>
        <end position="350"/>
    </location>
</feature>
<dbReference type="InterPro" id="IPR027268">
    <property type="entry name" value="Peptidase_M4/M1_CTD_sf"/>
</dbReference>
<evidence type="ECO:0000256" key="8">
    <source>
        <dbReference type="PIRSR" id="PIRSR623612-1"/>
    </source>
</evidence>
<evidence type="ECO:0000259" key="11">
    <source>
        <dbReference type="Pfam" id="PF02868"/>
    </source>
</evidence>
<dbReference type="Pfam" id="PF04151">
    <property type="entry name" value="PPC"/>
    <property type="match status" value="1"/>
</dbReference>
<accession>A0A3A8QP99</accession>
<evidence type="ECO:0000256" key="9">
    <source>
        <dbReference type="RuleBase" id="RU366073"/>
    </source>
</evidence>
<feature type="domain" description="Peptidase C-terminal archaeal/bacterial" evidence="12">
    <location>
        <begin position="549"/>
        <end position="609"/>
    </location>
</feature>
<dbReference type="GO" id="GO:0006508">
    <property type="term" value="P:proteolysis"/>
    <property type="evidence" value="ECO:0007669"/>
    <property type="project" value="UniProtKB-KW"/>
</dbReference>
<dbReference type="InterPro" id="IPR013856">
    <property type="entry name" value="Peptidase_M4_domain"/>
</dbReference>
<organism evidence="14 15">
    <name type="scientific">Corallococcus interemptor</name>
    <dbReference type="NCBI Taxonomy" id="2316720"/>
    <lineage>
        <taxon>Bacteria</taxon>
        <taxon>Pseudomonadati</taxon>
        <taxon>Myxococcota</taxon>
        <taxon>Myxococcia</taxon>
        <taxon>Myxococcales</taxon>
        <taxon>Cystobacterineae</taxon>
        <taxon>Myxococcaceae</taxon>
        <taxon>Corallococcus</taxon>
    </lineage>
</organism>
<comment type="cofactor">
    <cofactor evidence="9">
        <name>Zn(2+)</name>
        <dbReference type="ChEBI" id="CHEBI:29105"/>
    </cofactor>
</comment>
<keyword evidence="15" id="KW-1185">Reference proteome</keyword>
<protein>
    <recommendedName>
        <fullName evidence="9">Neutral metalloproteinase</fullName>
        <ecNumber evidence="9">3.4.24.-</ecNumber>
    </recommendedName>
</protein>
<evidence type="ECO:0000256" key="5">
    <source>
        <dbReference type="ARBA" id="ARBA00022801"/>
    </source>
</evidence>
<dbReference type="GO" id="GO:0004222">
    <property type="term" value="F:metalloendopeptidase activity"/>
    <property type="evidence" value="ECO:0007669"/>
    <property type="project" value="UniProtKB-UniRule"/>
</dbReference>
<dbReference type="InterPro" id="IPR007280">
    <property type="entry name" value="Peptidase_C_arc/bac"/>
</dbReference>
<evidence type="ECO:0000259" key="13">
    <source>
        <dbReference type="Pfam" id="PF07504"/>
    </source>
</evidence>
<evidence type="ECO:0000313" key="14">
    <source>
        <dbReference type="EMBL" id="RKH70493.1"/>
    </source>
</evidence>
<dbReference type="CDD" id="cd09597">
    <property type="entry name" value="M4_TLP"/>
    <property type="match status" value="1"/>
</dbReference>
<evidence type="ECO:0000256" key="4">
    <source>
        <dbReference type="ARBA" id="ARBA00022729"/>
    </source>
</evidence>
<feature type="signal peptide" evidence="9">
    <location>
        <begin position="1"/>
        <end position="20"/>
    </location>
</feature>
<comment type="subcellular location">
    <subcellularLocation>
        <location evidence="9">Secreted</location>
    </subcellularLocation>
</comment>
<keyword evidence="2 9" id="KW-0645">Protease</keyword>
<name>A0A3A8QP99_9BACT</name>
<dbReference type="AlphaFoldDB" id="A0A3A8QP99"/>
<evidence type="ECO:0000313" key="15">
    <source>
        <dbReference type="Proteomes" id="UP000282656"/>
    </source>
</evidence>
<sequence length="630" mass="66329">MTRKNRWLLAGLTFTLSACGVGGPEAEAPSAPSETRAGDLQSALSALSGAEVRGVHADGVPQFIQGVLGTTGRPLSGASAWQAHALLEPTLRRVLPAFRLTAKDLVPKRIHTDALGNTHLRYTQTKGGLPVVNEELILHLDARGQVFAVNGTARDGEPLPAPARIAPEAASEAALAGSPAGSRAGAPREVFVRPTPEASLVRAFEVVVSGQDADGMPLRDRVYVSAADGQEVLRAPEIHAVRNRKVCSVGGPNNGTCRIEGQVATGDTAIDKTYDNMGLFHDCFQANFSWDSYNGTGGQLLAQVHYGTRYANAYFDGAKLVCGDGSLPQLGQPCEDPDIVVHEFMHGVTETTSDLIYSGESGALTESLSDIYAATCGSWASGTWSTATSVWHIAETAWTPGTSGDALRYMNDPAADGASVDYAPDLNSGTDVHYASGVANLAFKLMATGGVHPRGKTLVNVPAIGVEAAAHIFWYANLNLFTRNTNLYAARTATRAAAQILGYGTAVQDAVDAAWSAVGVGIPTTTPSCALLPNNTTVPLISGNASSQQYYCFDVPVNTPSTVSISSGTGDVDLYTRFDLPPTTQQYDCRPYKSGNNETCNLVARPAAGRQWIMLRGFTAYSGVSLSVAY</sequence>
<dbReference type="Gene3D" id="2.60.120.380">
    <property type="match status" value="1"/>
</dbReference>